<evidence type="ECO:0000313" key="2">
    <source>
        <dbReference type="EMBL" id="GMM46939.1"/>
    </source>
</evidence>
<evidence type="ECO:0000313" key="3">
    <source>
        <dbReference type="Proteomes" id="UP001378960"/>
    </source>
</evidence>
<gene>
    <name evidence="2" type="ORF">DAPK24_035140</name>
</gene>
<keyword evidence="2" id="KW-0808">Transferase</keyword>
<keyword evidence="3" id="KW-1185">Reference proteome</keyword>
<sequence>MEKFSIYSDKTTGINPFIPVSLKPTIPTLFFHSIIIIVKLLIFIPTLILFVPILNTFSSGAKIITDVVLAYFFNVSETELIVEGIKKSDETNKLKKSPHCKDVILVNATGPLDWFIWKLVSENSKKVKVGIATSSGIVVMNHWFQWVNWCFNGSYELTPSVNDSNLINIVDIDASSSDIDASKDLQKLVGDNSTLYVIVEGTITNGKGLLSYPKGFDVGAFCKMVKNADYGLKVMSVKVSPIGVTETVIPTSKLYWLFCNFGSLNMNVKYRLKLSDMSDIGNDMISDTIIREKLANNGRFKLLGRDMDVTKKGEYLEAVRDNYEKKRK</sequence>
<dbReference type="AlphaFoldDB" id="A0AAV5R8J2"/>
<reference evidence="2 3" key="1">
    <citation type="journal article" date="2023" name="Elife">
        <title>Identification of key yeast species and microbe-microbe interactions impacting larval growth of Drosophila in the wild.</title>
        <authorList>
            <person name="Mure A."/>
            <person name="Sugiura Y."/>
            <person name="Maeda R."/>
            <person name="Honda K."/>
            <person name="Sakurai N."/>
            <person name="Takahashi Y."/>
            <person name="Watada M."/>
            <person name="Katoh T."/>
            <person name="Gotoh A."/>
            <person name="Gotoh Y."/>
            <person name="Taniguchi I."/>
            <person name="Nakamura K."/>
            <person name="Hayashi T."/>
            <person name="Katayama T."/>
            <person name="Uemura T."/>
            <person name="Hattori Y."/>
        </authorList>
    </citation>
    <scope>NUCLEOTIDE SEQUENCE [LARGE SCALE GENOMIC DNA]</scope>
    <source>
        <strain evidence="2 3">PK-24</strain>
    </source>
</reference>
<protein>
    <submittedName>
        <fullName evidence="2">Lysophosphatidic acid acyltransferase</fullName>
    </submittedName>
</protein>
<dbReference type="Proteomes" id="UP001378960">
    <property type="component" value="Unassembled WGS sequence"/>
</dbReference>
<organism evidence="2 3">
    <name type="scientific">Pichia kluyveri</name>
    <name type="common">Yeast</name>
    <dbReference type="NCBI Taxonomy" id="36015"/>
    <lineage>
        <taxon>Eukaryota</taxon>
        <taxon>Fungi</taxon>
        <taxon>Dikarya</taxon>
        <taxon>Ascomycota</taxon>
        <taxon>Saccharomycotina</taxon>
        <taxon>Pichiomycetes</taxon>
        <taxon>Pichiales</taxon>
        <taxon>Pichiaceae</taxon>
        <taxon>Pichia</taxon>
    </lineage>
</organism>
<proteinExistence type="predicted"/>
<dbReference type="EMBL" id="BTGB01000005">
    <property type="protein sequence ID" value="GMM46939.1"/>
    <property type="molecule type" value="Genomic_DNA"/>
</dbReference>
<comment type="caution">
    <text evidence="2">The sequence shown here is derived from an EMBL/GenBank/DDBJ whole genome shotgun (WGS) entry which is preliminary data.</text>
</comment>
<keyword evidence="1" id="KW-0812">Transmembrane</keyword>
<name>A0AAV5R8J2_PICKL</name>
<dbReference type="GO" id="GO:0016746">
    <property type="term" value="F:acyltransferase activity"/>
    <property type="evidence" value="ECO:0007669"/>
    <property type="project" value="UniProtKB-KW"/>
</dbReference>
<keyword evidence="1" id="KW-0472">Membrane</keyword>
<evidence type="ECO:0000256" key="1">
    <source>
        <dbReference type="SAM" id="Phobius"/>
    </source>
</evidence>
<accession>A0AAV5R8J2</accession>
<feature type="transmembrane region" description="Helical" evidence="1">
    <location>
        <begin position="29"/>
        <end position="54"/>
    </location>
</feature>
<keyword evidence="2" id="KW-0012">Acyltransferase</keyword>
<keyword evidence="1" id="KW-1133">Transmembrane helix</keyword>